<evidence type="ECO:0000313" key="2">
    <source>
        <dbReference type="EMBL" id="KAK3360925.1"/>
    </source>
</evidence>
<proteinExistence type="predicted"/>
<accession>A0AAE0MYC6</accession>
<comment type="caution">
    <text evidence="2">The sequence shown here is derived from an EMBL/GenBank/DDBJ whole genome shotgun (WGS) entry which is preliminary data.</text>
</comment>
<gene>
    <name evidence="2" type="ORF">B0T24DRAFT_539700</name>
</gene>
<sequence>MVLEGEKNLQQWDGALWALLNIYDLQKYILEEVKEPEVTEDTPPEQAALVPQAKKDWRTNRAIVVALINNSLSPRVHEKLIARNWDPRGTDPKVTYDLIKEVIPRITQEAVLGFIAEYVRLDRQSFTTMQAYLTRVRFLFNKINELKADISETFHINLLIINLKKSYPERHLFWLNGLKEKTLTSQKLNAELEEIATSEETTTRFAKLPLARKNSTGKGDNSNKKFNRDEKKTCEKAGCGETIPAWFVHKPCGHHGGKSNGCWTCDPETAPDYWKGKKKALEDKKKREATTSTTAVVVHNASGLSNPSTQTDSSLLFSTNFYTPQVNLPKEDPARGLPVEPQQPTRTALADPLRNTLAVPSYTHCNTKAAEPAEEEQHIRQPHGAQTSVEPACPQSDFLTSPWY</sequence>
<dbReference type="AlphaFoldDB" id="A0AAE0MYC6"/>
<dbReference type="EMBL" id="JAULSN010000013">
    <property type="protein sequence ID" value="KAK3360925.1"/>
    <property type="molecule type" value="Genomic_DNA"/>
</dbReference>
<organism evidence="2 3">
    <name type="scientific">Lasiosphaeria ovina</name>
    <dbReference type="NCBI Taxonomy" id="92902"/>
    <lineage>
        <taxon>Eukaryota</taxon>
        <taxon>Fungi</taxon>
        <taxon>Dikarya</taxon>
        <taxon>Ascomycota</taxon>
        <taxon>Pezizomycotina</taxon>
        <taxon>Sordariomycetes</taxon>
        <taxon>Sordariomycetidae</taxon>
        <taxon>Sordariales</taxon>
        <taxon>Lasiosphaeriaceae</taxon>
        <taxon>Lasiosphaeria</taxon>
    </lineage>
</organism>
<evidence type="ECO:0000256" key="1">
    <source>
        <dbReference type="SAM" id="MobiDB-lite"/>
    </source>
</evidence>
<dbReference type="Proteomes" id="UP001287356">
    <property type="component" value="Unassembled WGS sequence"/>
</dbReference>
<feature type="region of interest" description="Disordered" evidence="1">
    <location>
        <begin position="370"/>
        <end position="404"/>
    </location>
</feature>
<reference evidence="2" key="1">
    <citation type="journal article" date="2023" name="Mol. Phylogenet. Evol.">
        <title>Genome-scale phylogeny and comparative genomics of the fungal order Sordariales.</title>
        <authorList>
            <person name="Hensen N."/>
            <person name="Bonometti L."/>
            <person name="Westerberg I."/>
            <person name="Brannstrom I.O."/>
            <person name="Guillou S."/>
            <person name="Cros-Aarteil S."/>
            <person name="Calhoun S."/>
            <person name="Haridas S."/>
            <person name="Kuo A."/>
            <person name="Mondo S."/>
            <person name="Pangilinan J."/>
            <person name="Riley R."/>
            <person name="LaButti K."/>
            <person name="Andreopoulos B."/>
            <person name="Lipzen A."/>
            <person name="Chen C."/>
            <person name="Yan M."/>
            <person name="Daum C."/>
            <person name="Ng V."/>
            <person name="Clum A."/>
            <person name="Steindorff A."/>
            <person name="Ohm R.A."/>
            <person name="Martin F."/>
            <person name="Silar P."/>
            <person name="Natvig D.O."/>
            <person name="Lalanne C."/>
            <person name="Gautier V."/>
            <person name="Ament-Velasquez S.L."/>
            <person name="Kruys A."/>
            <person name="Hutchinson M.I."/>
            <person name="Powell A.J."/>
            <person name="Barry K."/>
            <person name="Miller A.N."/>
            <person name="Grigoriev I.V."/>
            <person name="Debuchy R."/>
            <person name="Gladieux P."/>
            <person name="Hiltunen Thoren M."/>
            <person name="Johannesson H."/>
        </authorList>
    </citation>
    <scope>NUCLEOTIDE SEQUENCE</scope>
    <source>
        <strain evidence="2">CBS 958.72</strain>
    </source>
</reference>
<reference evidence="2" key="2">
    <citation type="submission" date="2023-06" db="EMBL/GenBank/DDBJ databases">
        <authorList>
            <consortium name="Lawrence Berkeley National Laboratory"/>
            <person name="Haridas S."/>
            <person name="Hensen N."/>
            <person name="Bonometti L."/>
            <person name="Westerberg I."/>
            <person name="Brannstrom I.O."/>
            <person name="Guillou S."/>
            <person name="Cros-Aarteil S."/>
            <person name="Calhoun S."/>
            <person name="Kuo A."/>
            <person name="Mondo S."/>
            <person name="Pangilinan J."/>
            <person name="Riley R."/>
            <person name="Labutti K."/>
            <person name="Andreopoulos B."/>
            <person name="Lipzen A."/>
            <person name="Chen C."/>
            <person name="Yanf M."/>
            <person name="Daum C."/>
            <person name="Ng V."/>
            <person name="Clum A."/>
            <person name="Steindorff A."/>
            <person name="Ohm R."/>
            <person name="Martin F."/>
            <person name="Silar P."/>
            <person name="Natvig D."/>
            <person name="Lalanne C."/>
            <person name="Gautier V."/>
            <person name="Ament-Velasquez S.L."/>
            <person name="Kruys A."/>
            <person name="Hutchinson M.I."/>
            <person name="Powell A.J."/>
            <person name="Barry K."/>
            <person name="Miller A.N."/>
            <person name="Grigoriev I.V."/>
            <person name="Debuchy R."/>
            <person name="Gladieux P."/>
            <person name="Thoren M.H."/>
            <person name="Johannesson H."/>
        </authorList>
    </citation>
    <scope>NUCLEOTIDE SEQUENCE</scope>
    <source>
        <strain evidence="2">CBS 958.72</strain>
    </source>
</reference>
<keyword evidence="3" id="KW-1185">Reference proteome</keyword>
<evidence type="ECO:0000313" key="3">
    <source>
        <dbReference type="Proteomes" id="UP001287356"/>
    </source>
</evidence>
<protein>
    <submittedName>
        <fullName evidence="2">Uncharacterized protein</fullName>
    </submittedName>
</protein>
<name>A0AAE0MYC6_9PEZI</name>